<proteinExistence type="predicted"/>
<evidence type="ECO:0000256" key="1">
    <source>
        <dbReference type="SAM" id="MobiDB-lite"/>
    </source>
</evidence>
<feature type="compositionally biased region" description="Polar residues" evidence="1">
    <location>
        <begin position="31"/>
        <end position="41"/>
    </location>
</feature>
<evidence type="ECO:0000313" key="2">
    <source>
        <dbReference type="EMBL" id="KKF95807.1"/>
    </source>
</evidence>
<reference evidence="2 3" key="1">
    <citation type="submission" date="2015-04" db="EMBL/GenBank/DDBJ databases">
        <title>Genome sequence of Ceratocystis platani, a major pathogen of plane trees.</title>
        <authorList>
            <person name="Belbahri L."/>
        </authorList>
    </citation>
    <scope>NUCLEOTIDE SEQUENCE [LARGE SCALE GENOMIC DNA]</scope>
    <source>
        <strain evidence="2 3">CFO</strain>
    </source>
</reference>
<protein>
    <submittedName>
        <fullName evidence="2">Uncharacterized protein</fullName>
    </submittedName>
</protein>
<feature type="region of interest" description="Disordered" evidence="1">
    <location>
        <begin position="73"/>
        <end position="120"/>
    </location>
</feature>
<sequence length="120" mass="12810">MFKNRWEFTARDAVEATLRVHGKRSPRSRNPGAQSGDSPGITTRRPDHPGQQSTASGSVKKLYFTPMCLFPSLEGHHDQEHNQGCTGNSTDNATDNRVGGARASPAAATMATTPTIFGAA</sequence>
<comment type="caution">
    <text evidence="2">The sequence shown here is derived from an EMBL/GenBank/DDBJ whole genome shotgun (WGS) entry which is preliminary data.</text>
</comment>
<accession>A0A0F8CYU1</accession>
<dbReference type="Proteomes" id="UP000034841">
    <property type="component" value="Unassembled WGS sequence"/>
</dbReference>
<gene>
    <name evidence="2" type="ORF">CFO_g1820</name>
</gene>
<evidence type="ECO:0000313" key="3">
    <source>
        <dbReference type="Proteomes" id="UP000034841"/>
    </source>
</evidence>
<feature type="compositionally biased region" description="Polar residues" evidence="1">
    <location>
        <begin position="82"/>
        <end position="95"/>
    </location>
</feature>
<organism evidence="2 3">
    <name type="scientific">Ceratocystis fimbriata f. sp. platani</name>
    <dbReference type="NCBI Taxonomy" id="88771"/>
    <lineage>
        <taxon>Eukaryota</taxon>
        <taxon>Fungi</taxon>
        <taxon>Dikarya</taxon>
        <taxon>Ascomycota</taxon>
        <taxon>Pezizomycotina</taxon>
        <taxon>Sordariomycetes</taxon>
        <taxon>Hypocreomycetidae</taxon>
        <taxon>Microascales</taxon>
        <taxon>Ceratocystidaceae</taxon>
        <taxon>Ceratocystis</taxon>
    </lineage>
</organism>
<name>A0A0F8CYU1_CERFI</name>
<feature type="region of interest" description="Disordered" evidence="1">
    <location>
        <begin position="17"/>
        <end position="58"/>
    </location>
</feature>
<dbReference type="EMBL" id="LBBL01000077">
    <property type="protein sequence ID" value="KKF95807.1"/>
    <property type="molecule type" value="Genomic_DNA"/>
</dbReference>
<keyword evidence="3" id="KW-1185">Reference proteome</keyword>
<dbReference type="AlphaFoldDB" id="A0A0F8CYU1"/>
<feature type="compositionally biased region" description="Low complexity" evidence="1">
    <location>
        <begin position="101"/>
        <end position="120"/>
    </location>
</feature>